<dbReference type="Proteomes" id="UP000077071">
    <property type="component" value="Chromosome"/>
</dbReference>
<evidence type="ECO:0000259" key="1">
    <source>
        <dbReference type="PROSITE" id="PS50995"/>
    </source>
</evidence>
<dbReference type="GO" id="GO:0003700">
    <property type="term" value="F:DNA-binding transcription factor activity"/>
    <property type="evidence" value="ECO:0007669"/>
    <property type="project" value="InterPro"/>
</dbReference>
<dbReference type="SMART" id="SM00347">
    <property type="entry name" value="HTH_MARR"/>
    <property type="match status" value="1"/>
</dbReference>
<dbReference type="RefSeq" id="WP_237358183.1">
    <property type="nucleotide sequence ID" value="NZ_CP015515.1"/>
</dbReference>
<dbReference type="InterPro" id="IPR036390">
    <property type="entry name" value="WH_DNA-bd_sf"/>
</dbReference>
<sequence length="161" mass="17648">MTAPDLLAGLPARDVPPSEVSLSELLSDFVSVTHRITRLAAQATGNQESQAVWRTLSVLLSMGPMRLGELASQSRVSQPTMTKIVKNLVETGWLDRIADPVDARAWQIRLAPTGADALTAWRTDLGDALTPIFSDLTPEDRRVLERAVEIMHDRLVVGPRD</sequence>
<dbReference type="PATRIC" id="fig|33888.3.peg.2536"/>
<dbReference type="EMBL" id="CP015515">
    <property type="protein sequence ID" value="AND17399.1"/>
    <property type="molecule type" value="Genomic_DNA"/>
</dbReference>
<dbReference type="STRING" id="33888.A6122_2277"/>
<dbReference type="SUPFAM" id="SSF46785">
    <property type="entry name" value="Winged helix' DNA-binding domain"/>
    <property type="match status" value="1"/>
</dbReference>
<proteinExistence type="predicted"/>
<dbReference type="PANTHER" id="PTHR39515">
    <property type="entry name" value="CONSERVED PROTEIN"/>
    <property type="match status" value="1"/>
</dbReference>
<feature type="domain" description="HTH marR-type" evidence="1">
    <location>
        <begin position="22"/>
        <end position="153"/>
    </location>
</feature>
<dbReference type="PROSITE" id="PS50995">
    <property type="entry name" value="HTH_MARR_2"/>
    <property type="match status" value="1"/>
</dbReference>
<dbReference type="Gene3D" id="1.10.10.10">
    <property type="entry name" value="Winged helix-like DNA-binding domain superfamily/Winged helix DNA-binding domain"/>
    <property type="match status" value="1"/>
</dbReference>
<dbReference type="InterPro" id="IPR000835">
    <property type="entry name" value="HTH_MarR-typ"/>
</dbReference>
<evidence type="ECO:0000313" key="2">
    <source>
        <dbReference type="EMBL" id="AND17399.1"/>
    </source>
</evidence>
<dbReference type="PANTHER" id="PTHR39515:SF2">
    <property type="entry name" value="HTH-TYPE TRANSCRIPTIONAL REGULATOR RV0880"/>
    <property type="match status" value="1"/>
</dbReference>
<dbReference type="InterPro" id="IPR052526">
    <property type="entry name" value="HTH-type_Bedaq_tolerance"/>
</dbReference>
<dbReference type="AlphaFoldDB" id="A0A160KUS8"/>
<keyword evidence="3" id="KW-1185">Reference proteome</keyword>
<gene>
    <name evidence="2" type="ORF">A6122_2277</name>
</gene>
<protein>
    <submittedName>
        <fullName evidence="2">MarR family transcriptional regulator</fullName>
    </submittedName>
</protein>
<dbReference type="KEGG" id="rtn:A6122_2277"/>
<dbReference type="Pfam" id="PF01047">
    <property type="entry name" value="MarR"/>
    <property type="match status" value="1"/>
</dbReference>
<evidence type="ECO:0000313" key="3">
    <source>
        <dbReference type="Proteomes" id="UP000077071"/>
    </source>
</evidence>
<organism evidence="2 3">
    <name type="scientific">Rathayibacter tritici</name>
    <dbReference type="NCBI Taxonomy" id="33888"/>
    <lineage>
        <taxon>Bacteria</taxon>
        <taxon>Bacillati</taxon>
        <taxon>Actinomycetota</taxon>
        <taxon>Actinomycetes</taxon>
        <taxon>Micrococcales</taxon>
        <taxon>Microbacteriaceae</taxon>
        <taxon>Rathayibacter</taxon>
    </lineage>
</organism>
<name>A0A160KUS8_9MICO</name>
<reference evidence="2 3" key="1">
    <citation type="submission" date="2016-05" db="EMBL/GenBank/DDBJ databases">
        <title>Complete genome sequence of Rathayibacter tritici NCPPB 1953.</title>
        <authorList>
            <person name="Park J."/>
            <person name="Lee H.-H."/>
            <person name="Lee S.-W."/>
            <person name="Seo Y.-S."/>
        </authorList>
    </citation>
    <scope>NUCLEOTIDE SEQUENCE [LARGE SCALE GENOMIC DNA]</scope>
    <source>
        <strain evidence="2 3">NCPPB 1953</strain>
    </source>
</reference>
<dbReference type="InterPro" id="IPR036388">
    <property type="entry name" value="WH-like_DNA-bd_sf"/>
</dbReference>
<accession>A0A160KUS8</accession>